<evidence type="ECO:0000256" key="6">
    <source>
        <dbReference type="SAM" id="Phobius"/>
    </source>
</evidence>
<keyword evidence="2" id="KW-1003">Cell membrane</keyword>
<evidence type="ECO:0000313" key="8">
    <source>
        <dbReference type="Proteomes" id="UP000002257"/>
    </source>
</evidence>
<dbReference type="GO" id="GO:0015171">
    <property type="term" value="F:amino acid transmembrane transporter activity"/>
    <property type="evidence" value="ECO:0007669"/>
    <property type="project" value="TreeGrafter"/>
</dbReference>
<dbReference type="HOGENOM" id="CLU_095995_1_0_5"/>
<reference evidence="7 8" key="1">
    <citation type="journal article" date="2010" name="J. Bacteriol.">
        <title>Complete genome sequence of the aerobic facultative methanotroph Methylocella silvestris BL2.</title>
        <authorList>
            <person name="Chen Y."/>
            <person name="Crombie A."/>
            <person name="Rahman M.T."/>
            <person name="Dedysh S.N."/>
            <person name="Liesack W."/>
            <person name="Stott M.B."/>
            <person name="Alam M."/>
            <person name="Theisen A.R."/>
            <person name="Murrell J.C."/>
            <person name="Dunfield P.F."/>
        </authorList>
    </citation>
    <scope>NUCLEOTIDE SEQUENCE [LARGE SCALE GENOMIC DNA]</scope>
    <source>
        <strain evidence="8">DSM 15510 / CIP 108128 / LMG 27833 / NCIMB 13906 / BL2</strain>
    </source>
</reference>
<keyword evidence="3 6" id="KW-0812">Transmembrane</keyword>
<keyword evidence="4 6" id="KW-1133">Transmembrane helix</keyword>
<keyword evidence="5 6" id="KW-0472">Membrane</keyword>
<feature type="transmembrane region" description="Helical" evidence="6">
    <location>
        <begin position="108"/>
        <end position="126"/>
    </location>
</feature>
<evidence type="ECO:0000256" key="5">
    <source>
        <dbReference type="ARBA" id="ARBA00023136"/>
    </source>
</evidence>
<dbReference type="KEGG" id="msl:Msil_3305"/>
<feature type="transmembrane region" description="Helical" evidence="6">
    <location>
        <begin position="170"/>
        <end position="194"/>
    </location>
</feature>
<evidence type="ECO:0000256" key="1">
    <source>
        <dbReference type="ARBA" id="ARBA00004651"/>
    </source>
</evidence>
<dbReference type="RefSeq" id="WP_012592281.1">
    <property type="nucleotide sequence ID" value="NC_011666.1"/>
</dbReference>
<evidence type="ECO:0000313" key="7">
    <source>
        <dbReference type="EMBL" id="ACK52212.1"/>
    </source>
</evidence>
<evidence type="ECO:0000256" key="3">
    <source>
        <dbReference type="ARBA" id="ARBA00022692"/>
    </source>
</evidence>
<dbReference type="AlphaFoldDB" id="B8EQJ9"/>
<sequence length="195" mass="19867">MENPFAFALAVLALLATPGPTNTLLAASGASVGPWRSLRLIPAELCGYLISIATLIFVIGREIEHNALAAATLKIAAGLWLAASAAALWRNAGQSVRPTQAPATPTRVFVTTLLNPKALIFAFVIIPPAPAALSLWLAGFSALVILVGGIWIVLGAFLARSTGGALTPALIARGAALILLIFASTLAGSAIAAIL</sequence>
<keyword evidence="8" id="KW-1185">Reference proteome</keyword>
<comment type="subcellular location">
    <subcellularLocation>
        <location evidence="1">Cell membrane</location>
        <topology evidence="1">Multi-pass membrane protein</topology>
    </subcellularLocation>
</comment>
<proteinExistence type="predicted"/>
<feature type="transmembrane region" description="Helical" evidence="6">
    <location>
        <begin position="42"/>
        <end position="60"/>
    </location>
</feature>
<protein>
    <recommendedName>
        <fullName evidence="9">Threonine transporter RhtB</fullName>
    </recommendedName>
</protein>
<evidence type="ECO:0000256" key="4">
    <source>
        <dbReference type="ARBA" id="ARBA00022989"/>
    </source>
</evidence>
<dbReference type="eggNOG" id="COG1280">
    <property type="taxonomic scope" value="Bacteria"/>
</dbReference>
<dbReference type="GO" id="GO:0033228">
    <property type="term" value="P:cysteine export across plasma membrane"/>
    <property type="evidence" value="ECO:0007669"/>
    <property type="project" value="TreeGrafter"/>
</dbReference>
<feature type="transmembrane region" description="Helical" evidence="6">
    <location>
        <begin position="133"/>
        <end position="158"/>
    </location>
</feature>
<dbReference type="OrthoDB" id="6710777at2"/>
<dbReference type="InterPro" id="IPR001123">
    <property type="entry name" value="LeuE-type"/>
</dbReference>
<feature type="transmembrane region" description="Helical" evidence="6">
    <location>
        <begin position="67"/>
        <end position="88"/>
    </location>
</feature>
<name>B8EQJ9_METSB</name>
<dbReference type="GO" id="GO:0005886">
    <property type="term" value="C:plasma membrane"/>
    <property type="evidence" value="ECO:0007669"/>
    <property type="project" value="UniProtKB-SubCell"/>
</dbReference>
<dbReference type="EMBL" id="CP001280">
    <property type="protein sequence ID" value="ACK52212.1"/>
    <property type="molecule type" value="Genomic_DNA"/>
</dbReference>
<organism evidence="7 8">
    <name type="scientific">Methylocella silvestris (strain DSM 15510 / CIP 108128 / LMG 27833 / NCIMB 13906 / BL2)</name>
    <dbReference type="NCBI Taxonomy" id="395965"/>
    <lineage>
        <taxon>Bacteria</taxon>
        <taxon>Pseudomonadati</taxon>
        <taxon>Pseudomonadota</taxon>
        <taxon>Alphaproteobacteria</taxon>
        <taxon>Hyphomicrobiales</taxon>
        <taxon>Beijerinckiaceae</taxon>
        <taxon>Methylocella</taxon>
    </lineage>
</organism>
<dbReference type="STRING" id="395965.Msil_3305"/>
<dbReference type="Proteomes" id="UP000002257">
    <property type="component" value="Chromosome"/>
</dbReference>
<evidence type="ECO:0000256" key="2">
    <source>
        <dbReference type="ARBA" id="ARBA00022475"/>
    </source>
</evidence>
<dbReference type="PANTHER" id="PTHR30086:SF20">
    <property type="entry name" value="ARGININE EXPORTER PROTEIN ARGO-RELATED"/>
    <property type="match status" value="1"/>
</dbReference>
<accession>B8EQJ9</accession>
<evidence type="ECO:0008006" key="9">
    <source>
        <dbReference type="Google" id="ProtNLM"/>
    </source>
</evidence>
<dbReference type="PANTHER" id="PTHR30086">
    <property type="entry name" value="ARGININE EXPORTER PROTEIN ARGO"/>
    <property type="match status" value="1"/>
</dbReference>
<gene>
    <name evidence="7" type="ordered locus">Msil_3305</name>
</gene>